<feature type="transmembrane region" description="Helical" evidence="1">
    <location>
        <begin position="255"/>
        <end position="274"/>
    </location>
</feature>
<name>A0ABV9H8V2_9MICO</name>
<keyword evidence="1" id="KW-0812">Transmembrane</keyword>
<comment type="caution">
    <text evidence="2">The sequence shown here is derived from an EMBL/GenBank/DDBJ whole genome shotgun (WGS) entry which is preliminary data.</text>
</comment>
<sequence length="280" mass="28489">MTALVDCTRAELLRLRRWPAVWITVGAWIALALTFGYVFDYVSYATGTESFATEATARDALLAGLLPQGVPDVLVQGMPMFGGALAMVLGALVAGNGFGWGTWKTAFTQGPGRLAAVGGSLTALTTFVVLIVAATLALFTTVATGIALAEGQTITWPTATALAQAAGGGFLVLSMWALLGYTIGIIARGPALAVGLGLVWALVVENLLRGVGSLLGAVEQLTLFLPGTAAGSLVGSITGATGTPGVLDVIGGDRAVLTVAAYVVGLTAVVLLVMRRRDLA</sequence>
<organism evidence="2 3">
    <name type="scientific">Promicromonospora alba</name>
    <dbReference type="NCBI Taxonomy" id="1616110"/>
    <lineage>
        <taxon>Bacteria</taxon>
        <taxon>Bacillati</taxon>
        <taxon>Actinomycetota</taxon>
        <taxon>Actinomycetes</taxon>
        <taxon>Micrococcales</taxon>
        <taxon>Promicromonosporaceae</taxon>
        <taxon>Promicromonospora</taxon>
    </lineage>
</organism>
<feature type="transmembrane region" description="Helical" evidence="1">
    <location>
        <begin position="80"/>
        <end position="103"/>
    </location>
</feature>
<protein>
    <submittedName>
        <fullName evidence="2">ABC transporter permease</fullName>
    </submittedName>
</protein>
<evidence type="ECO:0000256" key="1">
    <source>
        <dbReference type="SAM" id="Phobius"/>
    </source>
</evidence>
<dbReference type="Proteomes" id="UP001596011">
    <property type="component" value="Unassembled WGS sequence"/>
</dbReference>
<keyword evidence="3" id="KW-1185">Reference proteome</keyword>
<gene>
    <name evidence="2" type="ORF">ACFO6V_00910</name>
</gene>
<evidence type="ECO:0000313" key="2">
    <source>
        <dbReference type="EMBL" id="MFC4626771.1"/>
    </source>
</evidence>
<proteinExistence type="predicted"/>
<feature type="transmembrane region" description="Helical" evidence="1">
    <location>
        <begin position="20"/>
        <end position="39"/>
    </location>
</feature>
<feature type="transmembrane region" description="Helical" evidence="1">
    <location>
        <begin position="115"/>
        <end position="148"/>
    </location>
</feature>
<keyword evidence="1" id="KW-0472">Membrane</keyword>
<keyword evidence="1" id="KW-1133">Transmembrane helix</keyword>
<dbReference type="EMBL" id="JBHSFI010000001">
    <property type="protein sequence ID" value="MFC4626771.1"/>
    <property type="molecule type" value="Genomic_DNA"/>
</dbReference>
<accession>A0ABV9H8V2</accession>
<evidence type="ECO:0000313" key="3">
    <source>
        <dbReference type="Proteomes" id="UP001596011"/>
    </source>
</evidence>
<feature type="transmembrane region" description="Helical" evidence="1">
    <location>
        <begin position="154"/>
        <end position="178"/>
    </location>
</feature>
<dbReference type="RefSeq" id="WP_377131214.1">
    <property type="nucleotide sequence ID" value="NZ_JBHSFI010000001.1"/>
</dbReference>
<reference evidence="3" key="1">
    <citation type="journal article" date="2019" name="Int. J. Syst. Evol. Microbiol.">
        <title>The Global Catalogue of Microorganisms (GCM) 10K type strain sequencing project: providing services to taxonomists for standard genome sequencing and annotation.</title>
        <authorList>
            <consortium name="The Broad Institute Genomics Platform"/>
            <consortium name="The Broad Institute Genome Sequencing Center for Infectious Disease"/>
            <person name="Wu L."/>
            <person name="Ma J."/>
        </authorList>
    </citation>
    <scope>NUCLEOTIDE SEQUENCE [LARGE SCALE GENOMIC DNA]</scope>
    <source>
        <strain evidence="3">CCUG 42722</strain>
    </source>
</reference>
<feature type="transmembrane region" description="Helical" evidence="1">
    <location>
        <begin position="185"/>
        <end position="203"/>
    </location>
</feature>